<feature type="transmembrane region" description="Helical" evidence="1">
    <location>
        <begin position="32"/>
        <end position="53"/>
    </location>
</feature>
<evidence type="ECO:0000313" key="3">
    <source>
        <dbReference type="Proteomes" id="UP000193355"/>
    </source>
</evidence>
<keyword evidence="1" id="KW-0472">Membrane</keyword>
<proteinExistence type="predicted"/>
<evidence type="ECO:0000256" key="1">
    <source>
        <dbReference type="SAM" id="Phobius"/>
    </source>
</evidence>
<dbReference type="RefSeq" id="WP_085545225.1">
    <property type="nucleotide sequence ID" value="NZ_FXBB01000029.1"/>
</dbReference>
<organism evidence="2 3">
    <name type="scientific">Dethiosulfovibrio salsuginis</name>
    <dbReference type="NCBI Taxonomy" id="561720"/>
    <lineage>
        <taxon>Bacteria</taxon>
        <taxon>Thermotogati</taxon>
        <taxon>Synergistota</taxon>
        <taxon>Synergistia</taxon>
        <taxon>Synergistales</taxon>
        <taxon>Dethiosulfovibrionaceae</taxon>
        <taxon>Dethiosulfovibrio</taxon>
    </lineage>
</organism>
<keyword evidence="1" id="KW-0812">Transmembrane</keyword>
<dbReference type="Proteomes" id="UP000193355">
    <property type="component" value="Unassembled WGS sequence"/>
</dbReference>
<feature type="transmembrane region" description="Helical" evidence="1">
    <location>
        <begin position="7"/>
        <end position="26"/>
    </location>
</feature>
<dbReference type="AlphaFoldDB" id="A0A1X7KIZ3"/>
<evidence type="ECO:0000313" key="2">
    <source>
        <dbReference type="EMBL" id="SMG41356.1"/>
    </source>
</evidence>
<keyword evidence="1" id="KW-1133">Transmembrane helix</keyword>
<protein>
    <submittedName>
        <fullName evidence="2">Multidrug resistance protein, MATE family</fullName>
    </submittedName>
</protein>
<sequence length="59" mass="6750">MRSLWRVSALWGSLVALFMVAYWLMFGPFGNHGLWASLLLFYVGRSLFLLPFLGRTVPS</sequence>
<keyword evidence="3" id="KW-1185">Reference proteome</keyword>
<dbReference type="STRING" id="561720.SAMN06275492_12924"/>
<accession>A0A1X7KIZ3</accession>
<dbReference type="EMBL" id="FXBB01000029">
    <property type="protein sequence ID" value="SMG41356.1"/>
    <property type="molecule type" value="Genomic_DNA"/>
</dbReference>
<dbReference type="OrthoDB" id="9789527at2"/>
<gene>
    <name evidence="2" type="ORF">SAMN06275492_12924</name>
</gene>
<name>A0A1X7KIZ3_9BACT</name>
<reference evidence="3" key="1">
    <citation type="submission" date="2017-04" db="EMBL/GenBank/DDBJ databases">
        <authorList>
            <person name="Varghese N."/>
            <person name="Submissions S."/>
        </authorList>
    </citation>
    <scope>NUCLEOTIDE SEQUENCE [LARGE SCALE GENOMIC DNA]</scope>
    <source>
        <strain evidence="3">USBA 82</strain>
    </source>
</reference>